<keyword evidence="3" id="KW-0998">Cell outer membrane</keyword>
<dbReference type="SUPFAM" id="SSF56935">
    <property type="entry name" value="Porins"/>
    <property type="match status" value="1"/>
</dbReference>
<name>A0ABX8B2J3_9BACT</name>
<protein>
    <submittedName>
        <fullName evidence="6">TonB-dependent receptor</fullName>
    </submittedName>
</protein>
<feature type="domain" description="TonB-dependent transporter Oar-like beta-barrel" evidence="5">
    <location>
        <begin position="247"/>
        <end position="1074"/>
    </location>
</feature>
<keyword evidence="2" id="KW-0472">Membrane</keyword>
<dbReference type="Pfam" id="PF13620">
    <property type="entry name" value="CarboxypepD_reg"/>
    <property type="match status" value="1"/>
</dbReference>
<evidence type="ECO:0000256" key="4">
    <source>
        <dbReference type="SAM" id="MobiDB-lite"/>
    </source>
</evidence>
<dbReference type="Gene3D" id="2.60.40.1120">
    <property type="entry name" value="Carboxypeptidase-like, regulatory domain"/>
    <property type="match status" value="1"/>
</dbReference>
<keyword evidence="6" id="KW-0675">Receptor</keyword>
<dbReference type="EMBL" id="CP072642">
    <property type="protein sequence ID" value="QUV94850.1"/>
    <property type="molecule type" value="Genomic_DNA"/>
</dbReference>
<dbReference type="RefSeq" id="WP_211423116.1">
    <property type="nucleotide sequence ID" value="NZ_CP072642.1"/>
</dbReference>
<feature type="region of interest" description="Disordered" evidence="4">
    <location>
        <begin position="184"/>
        <end position="204"/>
    </location>
</feature>
<evidence type="ECO:0000256" key="1">
    <source>
        <dbReference type="ARBA" id="ARBA00004442"/>
    </source>
</evidence>
<organism evidence="6 7">
    <name type="scientific">Chloracidobacterium sp. N</name>
    <dbReference type="NCBI Taxonomy" id="2821540"/>
    <lineage>
        <taxon>Bacteria</taxon>
        <taxon>Pseudomonadati</taxon>
        <taxon>Acidobacteriota</taxon>
        <taxon>Terriglobia</taxon>
        <taxon>Terriglobales</taxon>
        <taxon>Acidobacteriaceae</taxon>
        <taxon>Chloracidobacterium</taxon>
        <taxon>Chloracidobacterium aggregatum</taxon>
    </lineage>
</organism>
<dbReference type="Pfam" id="PF25183">
    <property type="entry name" value="OMP_b-brl_4"/>
    <property type="match status" value="1"/>
</dbReference>
<accession>A0ABX8B2J3</accession>
<dbReference type="InterPro" id="IPR008969">
    <property type="entry name" value="CarboxyPept-like_regulatory"/>
</dbReference>
<dbReference type="SUPFAM" id="SSF49464">
    <property type="entry name" value="Carboxypeptidase regulatory domain-like"/>
    <property type="match status" value="1"/>
</dbReference>
<dbReference type="InterPro" id="IPR036942">
    <property type="entry name" value="Beta-barrel_TonB_sf"/>
</dbReference>
<gene>
    <name evidence="6" type="ORF">J8C05_05270</name>
</gene>
<evidence type="ECO:0000313" key="6">
    <source>
        <dbReference type="EMBL" id="QUV94850.1"/>
    </source>
</evidence>
<keyword evidence="7" id="KW-1185">Reference proteome</keyword>
<evidence type="ECO:0000313" key="7">
    <source>
        <dbReference type="Proteomes" id="UP000677668"/>
    </source>
</evidence>
<evidence type="ECO:0000259" key="5">
    <source>
        <dbReference type="Pfam" id="PF25183"/>
    </source>
</evidence>
<comment type="subcellular location">
    <subcellularLocation>
        <location evidence="1">Cell outer membrane</location>
    </subcellularLocation>
</comment>
<evidence type="ECO:0000256" key="3">
    <source>
        <dbReference type="ARBA" id="ARBA00023237"/>
    </source>
</evidence>
<reference evidence="6 7" key="1">
    <citation type="submission" date="2021-03" db="EMBL/GenBank/DDBJ databases">
        <title>Genomic and phenotypic characterization of Chloracidobacterium isolates provides evidence for multiple species.</title>
        <authorList>
            <person name="Saini M.K."/>
            <person name="Costas A.M.G."/>
            <person name="Tank M."/>
            <person name="Bryant D.A."/>
        </authorList>
    </citation>
    <scope>NUCLEOTIDE SEQUENCE [LARGE SCALE GENOMIC DNA]</scope>
    <source>
        <strain evidence="6 7">N</strain>
    </source>
</reference>
<dbReference type="Gene3D" id="2.40.170.20">
    <property type="entry name" value="TonB-dependent receptor, beta-barrel domain"/>
    <property type="match status" value="1"/>
</dbReference>
<proteinExistence type="predicted"/>
<sequence length="1112" mass="120649">MDRPRYMKNIRQLLVAALFVLTGWLATPSLGQVTNGNIRGIVQDATGAVVAGAKVTLTDKQTNKVTTGQSNDSGEFLFVNLPPGLYEVKIEATNFTTLLLTGVRVELNRTTDVLAKLEAGGTTDVVEITATSVGLVQTSSNDLARSYESRQVVELGQTTVAGGVYNLALTSAGVSSSGGLGVGTGGSVGGQRPRNNNFTVDGIDNNDKSVTGPQIYISPEAVAEFTLLTNQFGAEFGRSNGGQFITVTKSGTNAFHGTAYFFLQNRNLNALGVREKEQGITRDTQPRFDYSRYGGNVGGPIVKDRLFFFTQYEGQQTGSSATAGGIIAPTQAGYALLGSIPGLSATNLNILRTYLPAAPVPDPSLAGTLVVAGQNIPVGFVAIERPAFSNQRNFVFNLDFVQSERMTHRTRFIFDRIRAIDTGAGLPAFFTSIPVDGRLFSYTNVFAIQPNLTNEFRFSFRRSRNDVPVPDIPYPGLDSFPNIELNDLGVNIGPNGVAPQFGIENNYQLIENLTWTVGNHTLKFGIDTRRLIAPQSFVQRQRGDYFYLATESFLRDLSPEFGERTVGVSPYYGNQWLFFGFAQDSWRIRPELTFNYGFRYSYQQVPFTARLQRLNSAASVPGLISFNSPAEQTTNFAPVIGLAYAPNFSSGLMNRIFGNPGASSIRAGFSMGYDIIFDNLYILSLPPQFNQTRNVEDPGVPGFLAGGGLPPTPAPVTGTPAQLRAITSSWIPDQKVPYSITWTLGIQRQFLKDWAAEVRYVGTRGVHLLTQNRINRQPRVTPQNSLPTFLSNPTPAQLAGLPTLSQVIAARSNFVPAFAAAGFNAGNLVAFLSNGNSTYHGLQLQVQKRLTQNYSVNLAYTFSKLIDDTTAELFSTVLSSRRVQDFQNLRAERSLSLLDSTHRLAITANYDLPFFLNSPNPWLRSLLGGFSISGTYSYETGKPFTARSGVDSNLNGDNAGDRTILNPNGQRGTGSGVRAVNAAGNTVPVGSATAVAYVALNPNAQYIVAGPGALATAGRNTLRTPAINNFDIFVRKNFRITEGIRAQFRADFFNAFNHPQFVPGSVNGVNPVSTTGTAVNRFTIASDSFFNRPRATFGSNPRVIQLALRIDF</sequence>
<dbReference type="InterPro" id="IPR057601">
    <property type="entry name" value="Oar-like_b-barrel"/>
</dbReference>
<dbReference type="Proteomes" id="UP000677668">
    <property type="component" value="Chromosome 1"/>
</dbReference>
<evidence type="ECO:0000256" key="2">
    <source>
        <dbReference type="ARBA" id="ARBA00023136"/>
    </source>
</evidence>